<dbReference type="FunFam" id="1.10.418.10:FF:000042">
    <property type="entry name" value="Fimbrin, putative"/>
    <property type="match status" value="1"/>
</dbReference>
<name>A0AAF5CYN5_STRER</name>
<organism evidence="9 10">
    <name type="scientific">Strongyloides stercoralis</name>
    <name type="common">Threadworm</name>
    <dbReference type="NCBI Taxonomy" id="6248"/>
    <lineage>
        <taxon>Eukaryota</taxon>
        <taxon>Metazoa</taxon>
        <taxon>Ecdysozoa</taxon>
        <taxon>Nematoda</taxon>
        <taxon>Chromadorea</taxon>
        <taxon>Rhabditida</taxon>
        <taxon>Tylenchina</taxon>
        <taxon>Panagrolaimomorpha</taxon>
        <taxon>Strongyloidoidea</taxon>
        <taxon>Strongyloididae</taxon>
        <taxon>Strongyloides</taxon>
    </lineage>
</organism>
<dbReference type="GO" id="GO:0046872">
    <property type="term" value="F:metal ion binding"/>
    <property type="evidence" value="ECO:0007669"/>
    <property type="project" value="UniProtKB-KW"/>
</dbReference>
<evidence type="ECO:0000256" key="2">
    <source>
        <dbReference type="ARBA" id="ARBA00022723"/>
    </source>
</evidence>
<evidence type="ECO:0000313" key="9">
    <source>
        <dbReference type="Proteomes" id="UP000035681"/>
    </source>
</evidence>
<dbReference type="CDD" id="cd21298">
    <property type="entry name" value="CH_PLS_rpt3"/>
    <property type="match status" value="1"/>
</dbReference>
<dbReference type="Pfam" id="PF00312">
    <property type="entry name" value="Ribosomal_S15"/>
    <property type="match status" value="1"/>
</dbReference>
<dbReference type="InterPro" id="IPR000589">
    <property type="entry name" value="Ribosomal_uS15"/>
</dbReference>
<dbReference type="SUPFAM" id="SSF47576">
    <property type="entry name" value="Calponin-homology domain, CH-domain"/>
    <property type="match status" value="1"/>
</dbReference>
<feature type="domain" description="Calponin-homology (CH)" evidence="8">
    <location>
        <begin position="294"/>
        <end position="399"/>
    </location>
</feature>
<dbReference type="AlphaFoldDB" id="A0AAF5CYN5"/>
<dbReference type="WBParaSite" id="TCONS_00003984.p1">
    <property type="protein sequence ID" value="TCONS_00003984.p1"/>
    <property type="gene ID" value="XLOC_000813"/>
</dbReference>
<evidence type="ECO:0000256" key="3">
    <source>
        <dbReference type="ARBA" id="ARBA00022737"/>
    </source>
</evidence>
<dbReference type="GO" id="GO:0032432">
    <property type="term" value="C:actin filament bundle"/>
    <property type="evidence" value="ECO:0007669"/>
    <property type="project" value="TreeGrafter"/>
</dbReference>
<dbReference type="GO" id="GO:0005737">
    <property type="term" value="C:cytoplasm"/>
    <property type="evidence" value="ECO:0007669"/>
    <property type="project" value="TreeGrafter"/>
</dbReference>
<dbReference type="FunFam" id="1.10.418.10:FF:000010">
    <property type="entry name" value="Plastin-3 isoform 1"/>
    <property type="match status" value="1"/>
</dbReference>
<dbReference type="GO" id="GO:0051639">
    <property type="term" value="P:actin filament network formation"/>
    <property type="evidence" value="ECO:0007669"/>
    <property type="project" value="TreeGrafter"/>
</dbReference>
<dbReference type="Gene3D" id="1.10.418.10">
    <property type="entry name" value="Calponin-like domain"/>
    <property type="match status" value="4"/>
</dbReference>
<sequence length="1002" mass="114014">NQKQIVLHEVFYNWMSQTNELLHFCHQFFGISFFFLANMLTKEQISELSEKFPSISQEGGGSILYEDVKDALKLLGIDLPGYQLREVVQKPNGSDSITFGEFCNVYSNLAGQKNSLASSWKVGINSAQGSYKVQGLANHGADEIVHTIRVEEEVAFSNWINSHLSEDSDLKKYLPVNAETHELYQKLDDGLILCKLINLAVPETIDERVINKKNLNTYSKLENLTLSLMSAQAIGCNIVNIDADDLSKGRQHLVLGLLWQIIRIGLFNQIDLVNVPGLFRLLNDGENTDDLRKLSKEDILMRWVNYHLKKAGCNRQLKNFTSDVVDSEIYTHLLQQVAPPGSGVSLSPLNVSGNLQRATAMLQQADKINCREFVTPNDVCNGVYNLNLAFLANLFNKYPNLPELDLDETEHNINDIDGETREEKTYRNWMNSMGVKPFVNWLYGDLQDGLIIFQLYDIIKPGIVNWKNVVTTFRKLQMLMDKISNCNYAVQLGVQLRFSLVGIQGKDLYDGNRTLTLALVWQLMRAYTLTILSQCTNKNDGTLVTDKEIIAWVNEKLASSGKKTSIKSFQDSSISDGTVVIDLIDAIAPGTINYDMVKSGGESAKIANAKYAISSGRKIGAKIYALPEDIVEVKSKMVMTVFACLMARNYLPKMVMSSCCGMSLKRLLLAPSTWDLTSVASIHATSIISKGRARIPFYNKHKKVTDPAQQDPDYFEKKAADLPLDNNYLDALELLWKDKVGSEREVMMKGSDNLIGNKGSYGLPEVDTSQPRCEYRYVEELKDAPDCVKRIFSIEYGERKDLTMAWKRKMIESVNKHKFDNSSLQSKIAWSTAMIRQWTALVDSIMAKNPKKPTWLTHRLLLMIDFRRKLLRILRQQDEAEFERIIKELKIAYQIPKQPEHVKTRKAWSEHQLKIRIEKEKEKKLELLHKTFMENRDEKVAIIDKKLKDLDIEENNIHKRLAELDIIDGKTVANLKGVYQPKLVEELSENVMHSLLFSHSQK</sequence>
<accession>A0AAF5CYN5</accession>
<keyword evidence="3" id="KW-0677">Repeat</keyword>
<dbReference type="FunFam" id="1.10.418.10:FF:000066">
    <property type="entry name" value="plastin-1 isoform X2"/>
    <property type="match status" value="1"/>
</dbReference>
<dbReference type="InterPro" id="IPR001715">
    <property type="entry name" value="CH_dom"/>
</dbReference>
<dbReference type="Gene3D" id="1.10.287.10">
    <property type="entry name" value="S15/NS1, RNA-binding"/>
    <property type="match status" value="1"/>
</dbReference>
<keyword evidence="9" id="KW-1185">Reference proteome</keyword>
<dbReference type="InterPro" id="IPR036872">
    <property type="entry name" value="CH_dom_sf"/>
</dbReference>
<dbReference type="PROSITE" id="PS00019">
    <property type="entry name" value="ACTININ_1"/>
    <property type="match status" value="1"/>
</dbReference>
<dbReference type="PROSITE" id="PS50021">
    <property type="entry name" value="CH"/>
    <property type="match status" value="4"/>
</dbReference>
<keyword evidence="5" id="KW-0689">Ribosomal protein</keyword>
<dbReference type="SUPFAM" id="SSF47473">
    <property type="entry name" value="EF-hand"/>
    <property type="match status" value="1"/>
</dbReference>
<dbReference type="PANTHER" id="PTHR19961:SF18">
    <property type="entry name" value="FI19014P1"/>
    <property type="match status" value="1"/>
</dbReference>
<protein>
    <submittedName>
        <fullName evidence="10">28S ribosomal protein S15, mitochondrial</fullName>
    </submittedName>
</protein>
<keyword evidence="6" id="KW-0009">Actin-binding</keyword>
<dbReference type="CDD" id="cd21295">
    <property type="entry name" value="CH_PLS_rpt2"/>
    <property type="match status" value="1"/>
</dbReference>
<evidence type="ECO:0000256" key="6">
    <source>
        <dbReference type="ARBA" id="ARBA00023203"/>
    </source>
</evidence>
<dbReference type="InterPro" id="IPR001589">
    <property type="entry name" value="Actinin_actin-bd_CS"/>
</dbReference>
<evidence type="ECO:0000256" key="5">
    <source>
        <dbReference type="ARBA" id="ARBA00022980"/>
    </source>
</evidence>
<keyword evidence="7" id="KW-0687">Ribonucleoprotein</keyword>
<keyword evidence="4" id="KW-0106">Calcium</keyword>
<dbReference type="GO" id="GO:0006412">
    <property type="term" value="P:translation"/>
    <property type="evidence" value="ECO:0007669"/>
    <property type="project" value="InterPro"/>
</dbReference>
<dbReference type="GO" id="GO:0005884">
    <property type="term" value="C:actin filament"/>
    <property type="evidence" value="ECO:0007669"/>
    <property type="project" value="TreeGrafter"/>
</dbReference>
<dbReference type="InterPro" id="IPR009068">
    <property type="entry name" value="uS15_NS1_RNA-bd_sf"/>
</dbReference>
<dbReference type="GO" id="GO:0003735">
    <property type="term" value="F:structural constituent of ribosome"/>
    <property type="evidence" value="ECO:0007669"/>
    <property type="project" value="InterPro"/>
</dbReference>
<dbReference type="CDD" id="cd21301">
    <property type="entry name" value="CH_PLS_rpt4"/>
    <property type="match status" value="1"/>
</dbReference>
<feature type="domain" description="Calponin-homology (CH)" evidence="8">
    <location>
        <begin position="420"/>
        <end position="528"/>
    </location>
</feature>
<feature type="domain" description="Calponin-homology (CH)" evidence="8">
    <location>
        <begin position="543"/>
        <end position="650"/>
    </location>
</feature>
<dbReference type="InterPro" id="IPR011992">
    <property type="entry name" value="EF-hand-dom_pair"/>
</dbReference>
<dbReference type="GO" id="GO:0051017">
    <property type="term" value="P:actin filament bundle assembly"/>
    <property type="evidence" value="ECO:0007669"/>
    <property type="project" value="InterPro"/>
</dbReference>
<feature type="domain" description="Calponin-homology (CH)" evidence="8">
    <location>
        <begin position="150"/>
        <end position="266"/>
    </location>
</feature>
<dbReference type="SUPFAM" id="SSF47060">
    <property type="entry name" value="S15/NS1 RNA-binding domain"/>
    <property type="match status" value="1"/>
</dbReference>
<evidence type="ECO:0000256" key="7">
    <source>
        <dbReference type="ARBA" id="ARBA00023274"/>
    </source>
</evidence>
<dbReference type="SMART" id="SM01387">
    <property type="entry name" value="Ribosomal_S15"/>
    <property type="match status" value="1"/>
</dbReference>
<dbReference type="InterPro" id="IPR039959">
    <property type="entry name" value="Fimbrin/Plastin"/>
</dbReference>
<keyword evidence="2" id="KW-0479">Metal-binding</keyword>
<dbReference type="FunFam" id="1.10.418.10:FF:000031">
    <property type="entry name" value="Fimbrin-2 like"/>
    <property type="match status" value="1"/>
</dbReference>
<dbReference type="Pfam" id="PF00307">
    <property type="entry name" value="CH"/>
    <property type="match status" value="4"/>
</dbReference>
<evidence type="ECO:0000256" key="4">
    <source>
        <dbReference type="ARBA" id="ARBA00022837"/>
    </source>
</evidence>
<proteinExistence type="inferred from homology"/>
<dbReference type="GO" id="GO:0051015">
    <property type="term" value="F:actin filament binding"/>
    <property type="evidence" value="ECO:0007669"/>
    <property type="project" value="InterPro"/>
</dbReference>
<evidence type="ECO:0000259" key="8">
    <source>
        <dbReference type="PROSITE" id="PS50021"/>
    </source>
</evidence>
<dbReference type="Proteomes" id="UP000035681">
    <property type="component" value="Unplaced"/>
</dbReference>
<dbReference type="SMART" id="SM00033">
    <property type="entry name" value="CH"/>
    <property type="match status" value="4"/>
</dbReference>
<dbReference type="PANTHER" id="PTHR19961">
    <property type="entry name" value="FIMBRIN/PLASTIN"/>
    <property type="match status" value="1"/>
</dbReference>
<dbReference type="GO" id="GO:0005840">
    <property type="term" value="C:ribosome"/>
    <property type="evidence" value="ECO:0007669"/>
    <property type="project" value="UniProtKB-KW"/>
</dbReference>
<evidence type="ECO:0000256" key="1">
    <source>
        <dbReference type="ARBA" id="ARBA00008434"/>
    </source>
</evidence>
<reference evidence="10" key="1">
    <citation type="submission" date="2024-02" db="UniProtKB">
        <authorList>
            <consortium name="WormBaseParasite"/>
        </authorList>
    </citation>
    <scope>IDENTIFICATION</scope>
</reference>
<comment type="similarity">
    <text evidence="1">Belongs to the universal ribosomal protein uS15 family.</text>
</comment>
<evidence type="ECO:0000313" key="10">
    <source>
        <dbReference type="WBParaSite" id="TCONS_00003984.p1"/>
    </source>
</evidence>
<dbReference type="GO" id="GO:1990904">
    <property type="term" value="C:ribonucleoprotein complex"/>
    <property type="evidence" value="ECO:0007669"/>
    <property type="project" value="UniProtKB-KW"/>
</dbReference>
<dbReference type="Gene3D" id="1.10.238.10">
    <property type="entry name" value="EF-hand"/>
    <property type="match status" value="1"/>
</dbReference>